<feature type="region of interest" description="Disordered" evidence="1">
    <location>
        <begin position="49"/>
        <end position="70"/>
    </location>
</feature>
<feature type="region of interest" description="Disordered" evidence="1">
    <location>
        <begin position="88"/>
        <end position="111"/>
    </location>
</feature>
<name>A0A448ZJS4_9STRA</name>
<evidence type="ECO:0000313" key="3">
    <source>
        <dbReference type="Proteomes" id="UP000291116"/>
    </source>
</evidence>
<dbReference type="AlphaFoldDB" id="A0A448ZJS4"/>
<feature type="region of interest" description="Disordered" evidence="1">
    <location>
        <begin position="178"/>
        <end position="200"/>
    </location>
</feature>
<protein>
    <submittedName>
        <fullName evidence="2">Uncharacterized protein</fullName>
    </submittedName>
</protein>
<dbReference type="Proteomes" id="UP000291116">
    <property type="component" value="Unassembled WGS sequence"/>
</dbReference>
<reference evidence="2 3" key="1">
    <citation type="submission" date="2019-01" db="EMBL/GenBank/DDBJ databases">
        <authorList>
            <person name="Ferrante I. M."/>
        </authorList>
    </citation>
    <scope>NUCLEOTIDE SEQUENCE [LARGE SCALE GENOMIC DNA]</scope>
    <source>
        <strain evidence="2 3">B856</strain>
    </source>
</reference>
<gene>
    <name evidence="2" type="ORF">PSNMU_V1.4_AUG-EV-PASAV3_0092260</name>
</gene>
<sequence>MSPTMTIALSAMPVTIRGPANVDECIMSSYLEYQSFWPSIPPLALTTSSSTSTTVSGTSISTRQRPSHSDLVAKASDISGRKLCLPPVKSSRKRPSLIDDEPSPAEENHVNSGYCNSRKRIKLCSRTFTLALNPDAATRNIPSTTLIMLPSFESKGNDKLTISDDEDADGDDCCHDSKPPPVGFSKKETITPLSSPPSSRFFEEEEYVDGLHQRDNFFPQPPTFRRRLTIRNSSDLDESIEEFTHRRLFSE</sequence>
<evidence type="ECO:0000313" key="2">
    <source>
        <dbReference type="EMBL" id="VEU42265.1"/>
    </source>
</evidence>
<proteinExistence type="predicted"/>
<feature type="compositionally biased region" description="Low complexity" evidence="1">
    <location>
        <begin position="49"/>
        <end position="62"/>
    </location>
</feature>
<keyword evidence="3" id="KW-1185">Reference proteome</keyword>
<dbReference type="EMBL" id="CAACVS010000428">
    <property type="protein sequence ID" value="VEU42265.1"/>
    <property type="molecule type" value="Genomic_DNA"/>
</dbReference>
<organism evidence="2 3">
    <name type="scientific">Pseudo-nitzschia multistriata</name>
    <dbReference type="NCBI Taxonomy" id="183589"/>
    <lineage>
        <taxon>Eukaryota</taxon>
        <taxon>Sar</taxon>
        <taxon>Stramenopiles</taxon>
        <taxon>Ochrophyta</taxon>
        <taxon>Bacillariophyta</taxon>
        <taxon>Bacillariophyceae</taxon>
        <taxon>Bacillariophycidae</taxon>
        <taxon>Bacillariales</taxon>
        <taxon>Bacillariaceae</taxon>
        <taxon>Pseudo-nitzschia</taxon>
    </lineage>
</organism>
<accession>A0A448ZJS4</accession>
<evidence type="ECO:0000256" key="1">
    <source>
        <dbReference type="SAM" id="MobiDB-lite"/>
    </source>
</evidence>